<evidence type="ECO:0000313" key="3">
    <source>
        <dbReference type="Proteomes" id="UP000808372"/>
    </source>
</evidence>
<evidence type="ECO:0000256" key="1">
    <source>
        <dbReference type="SAM" id="MobiDB-lite"/>
    </source>
</evidence>
<feature type="compositionally biased region" description="Basic and acidic residues" evidence="1">
    <location>
        <begin position="63"/>
        <end position="75"/>
    </location>
</feature>
<dbReference type="Proteomes" id="UP000808372">
    <property type="component" value="Unplaced"/>
</dbReference>
<feature type="region of interest" description="Disordered" evidence="1">
    <location>
        <begin position="63"/>
        <end position="219"/>
    </location>
</feature>
<dbReference type="KEGG" id="snh:120036201"/>
<keyword evidence="3" id="KW-1185">Reference proteome</keyword>
<feature type="compositionally biased region" description="Pro residues" evidence="1">
    <location>
        <begin position="1"/>
        <end position="31"/>
    </location>
</feature>
<dbReference type="RefSeq" id="XP_038838609.1">
    <property type="nucleotide sequence ID" value="XM_038982681.1"/>
</dbReference>
<evidence type="ECO:0000259" key="2">
    <source>
        <dbReference type="PROSITE" id="PS51082"/>
    </source>
</evidence>
<dbReference type="Pfam" id="PF02205">
    <property type="entry name" value="WH2"/>
    <property type="match status" value="1"/>
</dbReference>
<dbReference type="InterPro" id="IPR003124">
    <property type="entry name" value="WH2_dom"/>
</dbReference>
<sequence length="219" mass="22264">MPVPPPPPPPAPPPPPPPCTAHPPQSRPDPPSLQSMSVGGRGGRNALLADIQKGARLKKVLQVHDRSAPVVDKPRASGCLSQDHPQGGSGGGVEAVRPSPGGLFSGGFPVLRPAGQRAFTGKNVVSRSSSSTGLKPQWNPPPTSSDSGHTPDPYHRPTERGSPSHRPAHSASAPPSPSHSKPPSPSLPPPSLLLPLLPHSTSVPAAGLPPSLPSSPSSP</sequence>
<protein>
    <submittedName>
        <fullName evidence="4">WAS/WASL-interacting protein family member 3-like</fullName>
    </submittedName>
</protein>
<feature type="compositionally biased region" description="Low complexity" evidence="1">
    <location>
        <begin position="98"/>
        <end position="109"/>
    </location>
</feature>
<gene>
    <name evidence="4" type="primary">LOC120036201</name>
</gene>
<dbReference type="SMART" id="SM00246">
    <property type="entry name" value="WH2"/>
    <property type="match status" value="1"/>
</dbReference>
<dbReference type="AlphaFoldDB" id="A0A8U0QB24"/>
<dbReference type="PROSITE" id="PS51082">
    <property type="entry name" value="WH2"/>
    <property type="match status" value="1"/>
</dbReference>
<proteinExistence type="predicted"/>
<dbReference type="GeneID" id="120036201"/>
<accession>A0A8U0QB24</accession>
<feature type="compositionally biased region" description="Pro residues" evidence="1">
    <location>
        <begin position="174"/>
        <end position="192"/>
    </location>
</feature>
<evidence type="ECO:0000313" key="4">
    <source>
        <dbReference type="RefSeq" id="XP_038838609.1"/>
    </source>
</evidence>
<reference evidence="4" key="1">
    <citation type="submission" date="2025-08" db="UniProtKB">
        <authorList>
            <consortium name="RefSeq"/>
        </authorList>
    </citation>
    <scope>IDENTIFICATION</scope>
    <source>
        <tissue evidence="4">White muscle</tissue>
    </source>
</reference>
<feature type="domain" description="WH2" evidence="2">
    <location>
        <begin position="43"/>
        <end position="60"/>
    </location>
</feature>
<dbReference type="GO" id="GO:0003779">
    <property type="term" value="F:actin binding"/>
    <property type="evidence" value="ECO:0007669"/>
    <property type="project" value="InterPro"/>
</dbReference>
<feature type="compositionally biased region" description="Polar residues" evidence="1">
    <location>
        <begin position="123"/>
        <end position="134"/>
    </location>
</feature>
<feature type="compositionally biased region" description="Pro residues" evidence="1">
    <location>
        <begin position="210"/>
        <end position="219"/>
    </location>
</feature>
<feature type="region of interest" description="Disordered" evidence="1">
    <location>
        <begin position="1"/>
        <end position="49"/>
    </location>
</feature>
<organism evidence="3 4">
    <name type="scientific">Salvelinus namaycush</name>
    <name type="common">Lake trout</name>
    <name type="synonym">Salmo namaycush</name>
    <dbReference type="NCBI Taxonomy" id="8040"/>
    <lineage>
        <taxon>Eukaryota</taxon>
        <taxon>Metazoa</taxon>
        <taxon>Chordata</taxon>
        <taxon>Craniata</taxon>
        <taxon>Vertebrata</taxon>
        <taxon>Euteleostomi</taxon>
        <taxon>Actinopterygii</taxon>
        <taxon>Neopterygii</taxon>
        <taxon>Teleostei</taxon>
        <taxon>Protacanthopterygii</taxon>
        <taxon>Salmoniformes</taxon>
        <taxon>Salmonidae</taxon>
        <taxon>Salmoninae</taxon>
        <taxon>Salvelinus</taxon>
    </lineage>
</organism>
<name>A0A8U0QB24_SALNM</name>